<reference evidence="5" key="1">
    <citation type="submission" date="2020-10" db="EMBL/GenBank/DDBJ databases">
        <authorList>
            <person name="Gilroy R."/>
        </authorList>
    </citation>
    <scope>NUCLEOTIDE SEQUENCE</scope>
    <source>
        <strain evidence="5">23406</strain>
    </source>
</reference>
<feature type="chain" id="PRO_5039270318" description="MBG domain-containing protein" evidence="3">
    <location>
        <begin position="28"/>
        <end position="3509"/>
    </location>
</feature>
<feature type="transmembrane region" description="Helical" evidence="2">
    <location>
        <begin position="3427"/>
        <end position="3454"/>
    </location>
</feature>
<evidence type="ECO:0000313" key="6">
    <source>
        <dbReference type="Proteomes" id="UP000886891"/>
    </source>
</evidence>
<feature type="domain" description="MBG" evidence="4">
    <location>
        <begin position="2966"/>
        <end position="3029"/>
    </location>
</feature>
<feature type="domain" description="MBG" evidence="4">
    <location>
        <begin position="1037"/>
        <end position="1095"/>
    </location>
</feature>
<keyword evidence="2" id="KW-0472">Membrane</keyword>
<protein>
    <recommendedName>
        <fullName evidence="4">MBG domain-containing protein</fullName>
    </recommendedName>
</protein>
<evidence type="ECO:0000256" key="3">
    <source>
        <dbReference type="SAM" id="SignalP"/>
    </source>
</evidence>
<feature type="domain" description="MBG" evidence="4">
    <location>
        <begin position="2137"/>
        <end position="2182"/>
    </location>
</feature>
<dbReference type="Pfam" id="PF18887">
    <property type="entry name" value="MBG_3"/>
    <property type="match status" value="9"/>
</dbReference>
<feature type="signal peptide" evidence="3">
    <location>
        <begin position="1"/>
        <end position="27"/>
    </location>
</feature>
<feature type="domain" description="MBG" evidence="4">
    <location>
        <begin position="2812"/>
        <end position="2879"/>
    </location>
</feature>
<evidence type="ECO:0000256" key="2">
    <source>
        <dbReference type="SAM" id="Phobius"/>
    </source>
</evidence>
<evidence type="ECO:0000313" key="5">
    <source>
        <dbReference type="EMBL" id="HIV00455.1"/>
    </source>
</evidence>
<feature type="domain" description="MBG" evidence="4">
    <location>
        <begin position="1757"/>
        <end position="1823"/>
    </location>
</feature>
<name>A0A9D1NCT8_9FIRM</name>
<dbReference type="InterPro" id="IPR043772">
    <property type="entry name" value="MBG_3"/>
</dbReference>
<keyword evidence="2" id="KW-0812">Transmembrane</keyword>
<feature type="domain" description="MBG" evidence="4">
    <location>
        <begin position="1945"/>
        <end position="2005"/>
    </location>
</feature>
<evidence type="ECO:0000256" key="1">
    <source>
        <dbReference type="SAM" id="MobiDB-lite"/>
    </source>
</evidence>
<accession>A0A9D1NCT8</accession>
<reference evidence="5" key="2">
    <citation type="journal article" date="2021" name="PeerJ">
        <title>Extensive microbial diversity within the chicken gut microbiome revealed by metagenomics and culture.</title>
        <authorList>
            <person name="Gilroy R."/>
            <person name="Ravi A."/>
            <person name="Getino M."/>
            <person name="Pursley I."/>
            <person name="Horton D.L."/>
            <person name="Alikhan N.F."/>
            <person name="Baker D."/>
            <person name="Gharbi K."/>
            <person name="Hall N."/>
            <person name="Watson M."/>
            <person name="Adriaenssens E.M."/>
            <person name="Foster-Nyarko E."/>
            <person name="Jarju S."/>
            <person name="Secka A."/>
            <person name="Antonio M."/>
            <person name="Oren A."/>
            <person name="Chaudhuri R.R."/>
            <person name="La Ragione R."/>
            <person name="Hildebrand F."/>
            <person name="Pallen M.J."/>
        </authorList>
    </citation>
    <scope>NUCLEOTIDE SEQUENCE</scope>
    <source>
        <strain evidence="5">23406</strain>
    </source>
</reference>
<gene>
    <name evidence="5" type="ORF">IAB14_05020</name>
</gene>
<keyword evidence="3" id="KW-0732">Signal</keyword>
<proteinExistence type="predicted"/>
<evidence type="ECO:0000259" key="4">
    <source>
        <dbReference type="Pfam" id="PF18887"/>
    </source>
</evidence>
<comment type="caution">
    <text evidence="5">The sequence shown here is derived from an EMBL/GenBank/DDBJ whole genome shotgun (WGS) entry which is preliminary data.</text>
</comment>
<dbReference type="Proteomes" id="UP000886891">
    <property type="component" value="Unassembled WGS sequence"/>
</dbReference>
<feature type="domain" description="MBG" evidence="4">
    <location>
        <begin position="2684"/>
        <end position="2720"/>
    </location>
</feature>
<feature type="region of interest" description="Disordered" evidence="1">
    <location>
        <begin position="3475"/>
        <end position="3509"/>
    </location>
</feature>
<feature type="domain" description="MBG" evidence="4">
    <location>
        <begin position="3152"/>
        <end position="3206"/>
    </location>
</feature>
<organism evidence="5 6">
    <name type="scientific">Candidatus Stercoripulliclostridium merdipullorum</name>
    <dbReference type="NCBI Taxonomy" id="2840952"/>
    <lineage>
        <taxon>Bacteria</taxon>
        <taxon>Bacillati</taxon>
        <taxon>Bacillota</taxon>
        <taxon>Clostridia</taxon>
        <taxon>Eubacteriales</taxon>
        <taxon>Candidatus Stercoripulliclostridium</taxon>
    </lineage>
</organism>
<feature type="domain" description="MBG" evidence="4">
    <location>
        <begin position="1548"/>
        <end position="1577"/>
    </location>
</feature>
<keyword evidence="2" id="KW-1133">Transmembrane helix</keyword>
<dbReference type="EMBL" id="DVOH01000038">
    <property type="protein sequence ID" value="HIV00455.1"/>
    <property type="molecule type" value="Genomic_DNA"/>
</dbReference>
<sequence>MSRTRKFGVFSLLTIAALIIAFAAVFAASPFDATPYRSAIAADGKHDSSDGTWFTGSGLQFGENIFSTSMHSDYSPSGDGSGTVSGSDIGHGQDFYVDTIDREGGKVDYSSTGLTVDGATIASKAMMDYESTVNNAVYSAINDAQMEVYFSFEGIASYSATDGVTSNVSIKLFYYNSSTAGSPVYTAQRQISLTPSSGSSNFSVYFADAGNNSIPIGNASAGAYFKVEISSDYAATFRGLKAYVSVRMKEQFSFSNPVFTVSGANRTTLTYNAQHENYRRENDLGLIYVKTGDQIAFEIDVTYGSNLAYDFPSHYANVFRTAELASDGSGSCIVWEVSSVNGAPAAARQERDFMPGIVSDEIYAGTSASFKVASLPTSVTEFTITAYLYSAYERGEYTIRAESEPIVFKVDNIAPEIPAIVPESDFGKILNARSWYTESNNPIIELMSSATQSREFVYAFVMENPDIGTLDMTNYDYTPGVNAPLTYPVGGSSKTAERQVLYGYSKVKQTTINNGQIVDRLDNDGNPIYDIKDLIAGCKFQDGMAQTLVLVRVDDAGNVSQRIMFTGNNAVKVDSVPREVRLTYIYGEEGAVGEGSMKNLATPYIFVGSKYHDENGVFIYKDNTDSNFATISTNPYASAKRLDYVTVRMTFSEIQRLNFNLVSYTNNATVNVENIRYVTDVPQGRPWFFDFTFRMDEIVMDGYSEFYFNFREWLTVKLTESVPGLAGNQFEFDGREINAVTRARAYDSKGKLQQGIGYNPMYYKLYDFSYYPADNTVVWNGISYAGSGTPSLQKEYTFNGVQWMPVVIERFAQGEGEDQTSYYEIAAYRVGEGQPYGYKDAGTYWLVLNVDTTSTYLYCGTLETPIEILKASPAVTNLRPTGPLTYGTFTGVEGTESYQAGFDFLRFYSDSVNGELISPEDNIYFNGVTYYYSGAGVLGQYYFITPEQDSAEYYNPSVNAKRRVVVEFRPVDVTSVRQEDIANNYDLFYYLFYDFDESKGMYILKEGAKHAGNYDRQQIEVYVEILHATATVQPDGEWSTVYDGTPQSVSVVTEPAGLPVVIEYKLAGTGDENYSVEAPHVAGEYIVRFGVDSENCNYTSERKEQRYVINRRNLDLEVGGLTPLDTALIYQGQTFTSSLDLLFGRLTKPQTTATDTVYDSLGAPSKQEVFVRYSYDFLQVADYEGQPVSGGVEYQDVLQITGNLLDAGYYLMTINVYEQNYSGSVTVLLRIGQAFFDNEYLSVVFPQLLEQVENYDLDEKLLPFRAHFEYGLTLAEAQELFLLMDANSKAQFIYAGISGMVDVPGRFFVESEDQYIERNGLDPADFPRNQRGALLLPVKYDADDNIIAYSLRLCWEAGAYENVTDAEGNITGTRFVKDYNFELAYTTVEIRVARAAVTFDNVKLSDLIYGQKLSEASVEGLPVDLGGTALDAESYTIEILESGDLVYPKGSHNITARFLPGEAIKRSYRAMIGIQIPLNVGIKTAYIEFTDKAEIPGAEGAVLSRVYRTVYADPQYRVYYMDGDNKVYVENILVSFAFADSDGNSVTMSNTTPVGQYVVTASINDENYAGVQTEAYYVVRADLTLYRQPGYGNVYYGTTLGEVELSAGSCMDQSGTDIIEGTFRFVDPAFRPEPGEHLVGVEFVPNDPDVYHNYNRFVIEDFLLIVLRAPVTITTEVTSFVYDGSVVDIGAEAFDPDGNPLQLIVNYSTEDGKAPVNAGTYVATIRVDETVQAYYAGELVVDVVIEKASASIDASAQTFVYTGEGISAELRSDPEGLAFRAVYRDNVGAVVEGLPFRVGRYNVELTVDDPNYKGFAALTMMIRPELIGLDHIDQNYQPDISAALPVVPSFNPAGIASTVSYRLSGSEADFSTSFPTRAGVYEIRIELSQNGYNGVFTTYEDGLPLLLTIHKIAATISADPVYTSGYRGEPIPVTSADSTVLGNTVSIAISPIGIGVRYFYKSEGADDSAYSETAPTDAGRYDVRIVIDDPNYYGTHELSYVIEQAVPFIRDLPYIESTIFYGDYSADVVFSEELRGVVLFRATGEDITELGHWEIGEEIRGYICGTHNVRLKFVPDDATNFTVAESTINVSIVKMDISDLLRVNEEDLLRPYSGQPAVVRGYIDPSFTPVAENDPIKLRVEYGQNFSVNAPSAVGEYNVRVVVVDDNYAGISESALLRIMKAIPDVVYPQYNPLKVGTAVKEAVLSVSGKAYVPGTNRTISLEGTFEFEYPDYQIAHANENSIAVKFVPADSSNYQTVSANINIVGIGAELELNGVAAGALTFGMPLKQSRLTYVSATEKGTENVVEGTLLWVDETFVPGVGAACTYVFQAYDRNIYNDYYGTIEVEVAPGLLYLDLDKSVIRNYIYPEGQAPQAVKDAVLELGFYYLTRYDQAGDPLPGDAVRRVYVDGVTYALNNGFGNLDDIVTEKLVRTVGIDITHPDFSGCYLQTPEGDVVCESVSIGTYYYVAEQNIIVGSREKYFDDEAVTVEDLGLQLSDTIYQVDFKGFRIVSVTSGGVAVDEIRAAGVYLVTVRVDDANYDGVKTFEYRVLKRDISDAMSIEGNQKVYGESGSPRAVFDGYEIASGDLIYQYFSEDFSQSYGSIVPQFAGVYKVRVTIAASNPSYTATKDFNYIITKKEATISVNSLYTYTYGEVSPIVPVISNNISKEYYKIYYTKDGASAATEIAPTDFGSYSVRIVITNHPNFEGEATTRLIINKASVVVDTLPTLDPIVYGLKLSTSRITGGKVVFGLSATEVQGVFSFLEPDRSDFNAGRTTVRMVFTPTNANFNAAEFDCPIEILQATASIEFTGGTTAIYNGAQQTPGYVTQPAGIDVVFTFYQDNVPKQAIAAGTYRAVATINNPNYVGSAEVEFTIQKASAIDVVNPNASSIRYGQALQNSTLTGGSVVYVAGAEPVVGTFDFYRNPGSPLGEVGVYDVEYRFTPRDTQNYEIYYGVVPVRVEKASAEITVSNTKFVYGQPVTAPVFTTDRGTLAIDNSEFDQKGMLGSLPNSGVYQFTATIEDKNYEGSVVYLIEVDRKEVSVRFVDDAANPVTRYLTHYGSASLLYAKAEILVDSLIAQDRPLLSELNGYLQFRYAKKGEPFTNATERVPTAVGEYVVYVLMRTHNNYFITEGAVSIDYIVERGTINVNDIVLSNLTQTYGSVAMPVVTVTPSGVEYVISFPGYLTMPTSVGTHSVKVTVTDPNYLPVEKDGAFRILPKEISVENLKVYDKAFDGTPNIKVTGNLKGVLPSDEVYLTLTAVTENKRSEAGKHNVILTSWDISGLHAGNYIVVEPIYSLNATILRKTVSDPVSGSYISSDSGFSANVTVEFDEVYDARNQTNFFTSLFGQKATVQKFSIKENGITTVLDGKVKFFVKIPDKYLNAENLVVEGMDELADQNIQFTREGDYIVFYADTSGSIVFYTNDFPYWIIIVVAVVLMLIIGTVCVVLLSPVQRRKRTSRRLRKAYEAEQKARSASVAKQRNDRAAAAYRQSSGYWKGPSERKSKRR</sequence>